<dbReference type="SUPFAM" id="SSF55781">
    <property type="entry name" value="GAF domain-like"/>
    <property type="match status" value="2"/>
</dbReference>
<dbReference type="InterPro" id="IPR027417">
    <property type="entry name" value="P-loop_NTPase"/>
</dbReference>
<dbReference type="FunFam" id="3.40.50.300:FF:000006">
    <property type="entry name" value="DNA-binding transcriptional regulator NtrC"/>
    <property type="match status" value="1"/>
</dbReference>
<dbReference type="GO" id="GO:0003677">
    <property type="term" value="F:DNA binding"/>
    <property type="evidence" value="ECO:0007669"/>
    <property type="project" value="UniProtKB-KW"/>
</dbReference>
<dbReference type="InterPro" id="IPR003018">
    <property type="entry name" value="GAF"/>
</dbReference>
<dbReference type="SMART" id="SM00448">
    <property type="entry name" value="REC"/>
    <property type="match status" value="1"/>
</dbReference>
<dbReference type="SMART" id="SM00382">
    <property type="entry name" value="AAA"/>
    <property type="match status" value="1"/>
</dbReference>
<dbReference type="InterPro" id="IPR002078">
    <property type="entry name" value="Sigma_54_int"/>
</dbReference>
<keyword evidence="1" id="KW-0808">Transferase</keyword>
<evidence type="ECO:0000256" key="2">
    <source>
        <dbReference type="ARBA" id="ARBA00022741"/>
    </source>
</evidence>
<comment type="caution">
    <text evidence="12">The sequence shown here is derived from an EMBL/GenBank/DDBJ whole genome shotgun (WGS) entry which is preliminary data.</text>
</comment>
<dbReference type="Pfam" id="PF00158">
    <property type="entry name" value="Sigma54_activat"/>
    <property type="match status" value="1"/>
</dbReference>
<dbReference type="PANTHER" id="PTHR32071">
    <property type="entry name" value="TRANSCRIPTIONAL REGULATORY PROTEIN"/>
    <property type="match status" value="1"/>
</dbReference>
<dbReference type="Pfam" id="PF00072">
    <property type="entry name" value="Response_reg"/>
    <property type="match status" value="1"/>
</dbReference>
<keyword evidence="5" id="KW-0805">Transcription regulation</keyword>
<feature type="domain" description="Response regulatory" evidence="11">
    <location>
        <begin position="12"/>
        <end position="126"/>
    </location>
</feature>
<dbReference type="Gene3D" id="1.10.8.60">
    <property type="match status" value="1"/>
</dbReference>
<dbReference type="AlphaFoldDB" id="A0A7C9F985"/>
<evidence type="ECO:0000313" key="12">
    <source>
        <dbReference type="EMBL" id="MPR37266.1"/>
    </source>
</evidence>
<keyword evidence="3" id="KW-0418">Kinase</keyword>
<dbReference type="GO" id="GO:0006355">
    <property type="term" value="P:regulation of DNA-templated transcription"/>
    <property type="evidence" value="ECO:0007669"/>
    <property type="project" value="InterPro"/>
</dbReference>
<dbReference type="Pfam" id="PF25601">
    <property type="entry name" value="AAA_lid_14"/>
    <property type="match status" value="1"/>
</dbReference>
<evidence type="ECO:0000256" key="7">
    <source>
        <dbReference type="ARBA" id="ARBA00023159"/>
    </source>
</evidence>
<dbReference type="InterPro" id="IPR058031">
    <property type="entry name" value="AAA_lid_NorR"/>
</dbReference>
<evidence type="ECO:0000256" key="4">
    <source>
        <dbReference type="ARBA" id="ARBA00022840"/>
    </source>
</evidence>
<evidence type="ECO:0000256" key="3">
    <source>
        <dbReference type="ARBA" id="ARBA00022777"/>
    </source>
</evidence>
<dbReference type="PROSITE" id="PS00675">
    <property type="entry name" value="SIGMA54_INTERACT_1"/>
    <property type="match status" value="1"/>
</dbReference>
<evidence type="ECO:0000256" key="6">
    <source>
        <dbReference type="ARBA" id="ARBA00023125"/>
    </source>
</evidence>
<keyword evidence="2" id="KW-0547">Nucleotide-binding</keyword>
<dbReference type="InterPro" id="IPR011006">
    <property type="entry name" value="CheY-like_superfamily"/>
</dbReference>
<dbReference type="SUPFAM" id="SSF52540">
    <property type="entry name" value="P-loop containing nucleoside triphosphate hydrolases"/>
    <property type="match status" value="1"/>
</dbReference>
<evidence type="ECO:0000259" key="10">
    <source>
        <dbReference type="PROSITE" id="PS50045"/>
    </source>
</evidence>
<evidence type="ECO:0000256" key="8">
    <source>
        <dbReference type="ARBA" id="ARBA00023163"/>
    </source>
</evidence>
<evidence type="ECO:0000256" key="9">
    <source>
        <dbReference type="PROSITE-ProRule" id="PRU00169"/>
    </source>
</evidence>
<dbReference type="GO" id="GO:0005524">
    <property type="term" value="F:ATP binding"/>
    <property type="evidence" value="ECO:0007669"/>
    <property type="project" value="UniProtKB-KW"/>
</dbReference>
<dbReference type="SUPFAM" id="SSF52172">
    <property type="entry name" value="CheY-like"/>
    <property type="match status" value="1"/>
</dbReference>
<dbReference type="GO" id="GO:0000160">
    <property type="term" value="P:phosphorelay signal transduction system"/>
    <property type="evidence" value="ECO:0007669"/>
    <property type="project" value="InterPro"/>
</dbReference>
<dbReference type="PROSITE" id="PS00688">
    <property type="entry name" value="SIGMA54_INTERACT_3"/>
    <property type="match status" value="1"/>
</dbReference>
<keyword evidence="8" id="KW-0804">Transcription</keyword>
<sequence>MLPVTELSTLPSLLIVEDEFLIANDLRRILMKGGYQIKGVAGSVPEAKEWVNSQRPDIILLDIFLNGQETGIDLAHWLNKQAIPFVFLSANLTDNLLAAAKVTQPFGFLTKPFREKDVLSTLEIARYRHAHSEEAKLRQQQSMQIAVNNAIINIQERELFCEAIAEQINRFVPFSFIIFQIDLPEESSFYWLMLERARDNTFKRINKATLLAQDGEESSIEKHDHKIPDRMGEQTGLFTDDSFDQLCKKYAMARAYRDKFNVRSMALFPIALKRNSLIIITLATTSPTTSFTDTDYQTVSMICPQIALALDNLLAYEELERRRQIKAIELAIANAYRTEESVNTMLVRVAHSINELLPLDLLALYQIDQEQPSENDRIKTIQKNKGRFEPLEFQSLFLYTTISQSARQDALAALRICLAKPTLHVGFQFTNQAIDNVIGELYRKEMGIQSIMYAPIFISDRPAASLILASKSPYAFTYKDLHTLQDINVQMALVLDNVLAFDRIKRLSERLEQEKTYLTDEIKTNHNFGEIIGHSPAIQRVFTHIEQVAATDATVLIMGETGTGKELVARAVHNRSPRKRHAIIKINCAALPAQLIESELFGHERGSFTGATEKRIGKFELANGGTLFLDEIGELPLELQAKILRAIQEKEIERIGGKSTIHIDVRIIAATNRNLQQEVAGGRFRSDLYYRLNVFPILVPPLRERTEDIQMLALHFLKGISKKLGKPLTGIATDSMNQLLTYDWPGNIRELEHVLERAAILSRSTTLELAEPLRSVLLANGPLDTGQRIEHIQPIDDTMRSAILAALTQSGGRIRGRGGAAELLNLKPTTLEARIKKLGISMPPRYTNV</sequence>
<dbReference type="GO" id="GO:0016301">
    <property type="term" value="F:kinase activity"/>
    <property type="evidence" value="ECO:0007669"/>
    <property type="project" value="UniProtKB-KW"/>
</dbReference>
<dbReference type="Proteomes" id="UP000479293">
    <property type="component" value="Unassembled WGS sequence"/>
</dbReference>
<dbReference type="PROSITE" id="PS50045">
    <property type="entry name" value="SIGMA54_INTERACT_4"/>
    <property type="match status" value="1"/>
</dbReference>
<dbReference type="InterPro" id="IPR001789">
    <property type="entry name" value="Sig_transdc_resp-reg_receiver"/>
</dbReference>
<proteinExistence type="predicted"/>
<dbReference type="InterPro" id="IPR003593">
    <property type="entry name" value="AAA+_ATPase"/>
</dbReference>
<keyword evidence="7" id="KW-0010">Activator</keyword>
<keyword evidence="9" id="KW-0597">Phosphoprotein</keyword>
<name>A0A7C9F985_9BACT</name>
<dbReference type="PROSITE" id="PS00676">
    <property type="entry name" value="SIGMA54_INTERACT_2"/>
    <property type="match status" value="1"/>
</dbReference>
<accession>A0A7C9F985</accession>
<dbReference type="EMBL" id="WHLY01000004">
    <property type="protein sequence ID" value="MPR37266.1"/>
    <property type="molecule type" value="Genomic_DNA"/>
</dbReference>
<feature type="domain" description="Sigma-54 factor interaction" evidence="10">
    <location>
        <begin position="531"/>
        <end position="760"/>
    </location>
</feature>
<dbReference type="PANTHER" id="PTHR32071:SF117">
    <property type="entry name" value="PTS-DEPENDENT DIHYDROXYACETONE KINASE OPERON REGULATORY PROTEIN-RELATED"/>
    <property type="match status" value="1"/>
</dbReference>
<dbReference type="RefSeq" id="WP_152766624.1">
    <property type="nucleotide sequence ID" value="NZ_WHLY01000004.1"/>
</dbReference>
<dbReference type="InterPro" id="IPR025662">
    <property type="entry name" value="Sigma_54_int_dom_ATP-bd_1"/>
</dbReference>
<feature type="modified residue" description="4-aspartylphosphate" evidence="9">
    <location>
        <position position="62"/>
    </location>
</feature>
<dbReference type="SMART" id="SM00065">
    <property type="entry name" value="GAF"/>
    <property type="match status" value="1"/>
</dbReference>
<reference evidence="12 13" key="1">
    <citation type="submission" date="2019-10" db="EMBL/GenBank/DDBJ databases">
        <title>Draft Genome Sequence of Cytophagaceae sp. SJW1-29.</title>
        <authorList>
            <person name="Choi A."/>
        </authorList>
    </citation>
    <scope>NUCLEOTIDE SEQUENCE [LARGE SCALE GENOMIC DNA]</scope>
    <source>
        <strain evidence="12 13">SJW1-29</strain>
    </source>
</reference>
<dbReference type="Gene3D" id="1.10.10.60">
    <property type="entry name" value="Homeodomain-like"/>
    <property type="match status" value="1"/>
</dbReference>
<dbReference type="CDD" id="cd00009">
    <property type="entry name" value="AAA"/>
    <property type="match status" value="1"/>
</dbReference>
<protein>
    <submittedName>
        <fullName evidence="12">Response regulator</fullName>
    </submittedName>
</protein>
<organism evidence="12 13">
    <name type="scientific">Salmonirosea aquatica</name>
    <dbReference type="NCBI Taxonomy" id="2654236"/>
    <lineage>
        <taxon>Bacteria</taxon>
        <taxon>Pseudomonadati</taxon>
        <taxon>Bacteroidota</taxon>
        <taxon>Cytophagia</taxon>
        <taxon>Cytophagales</taxon>
        <taxon>Spirosomataceae</taxon>
        <taxon>Salmonirosea</taxon>
    </lineage>
</organism>
<dbReference type="InterPro" id="IPR025943">
    <property type="entry name" value="Sigma_54_int_dom_ATP-bd_2"/>
</dbReference>
<keyword evidence="4" id="KW-0067">ATP-binding</keyword>
<evidence type="ECO:0000256" key="1">
    <source>
        <dbReference type="ARBA" id="ARBA00022679"/>
    </source>
</evidence>
<dbReference type="PROSITE" id="PS50110">
    <property type="entry name" value="RESPONSE_REGULATORY"/>
    <property type="match status" value="1"/>
</dbReference>
<gene>
    <name evidence="12" type="ORF">GBK04_29025</name>
</gene>
<evidence type="ECO:0000256" key="5">
    <source>
        <dbReference type="ARBA" id="ARBA00023015"/>
    </source>
</evidence>
<keyword evidence="6" id="KW-0238">DNA-binding</keyword>
<keyword evidence="13" id="KW-1185">Reference proteome</keyword>
<dbReference type="InterPro" id="IPR029016">
    <property type="entry name" value="GAF-like_dom_sf"/>
</dbReference>
<dbReference type="Gene3D" id="3.40.50.300">
    <property type="entry name" value="P-loop containing nucleotide triphosphate hydrolases"/>
    <property type="match status" value="1"/>
</dbReference>
<evidence type="ECO:0000313" key="13">
    <source>
        <dbReference type="Proteomes" id="UP000479293"/>
    </source>
</evidence>
<evidence type="ECO:0000259" key="11">
    <source>
        <dbReference type="PROSITE" id="PS50110"/>
    </source>
</evidence>
<dbReference type="InterPro" id="IPR025944">
    <property type="entry name" value="Sigma_54_int_dom_CS"/>
</dbReference>
<dbReference type="Gene3D" id="3.40.50.2300">
    <property type="match status" value="1"/>
</dbReference>
<dbReference type="Gene3D" id="3.30.450.40">
    <property type="match status" value="2"/>
</dbReference>